<sequence length="136" mass="14508">MSNSKLYVGNLPFKANEDDLRAHFAQFGDVTDVYVAMDRMSGRPRGFAFVTMGTEEEAKQAAEKLNGTDFDGRQLTVNEARPKEERPAGGGFGGGGRGGFGGGGRGGFGGGRDRGGFGGGGRDRDRGGYDRDRERY</sequence>
<dbReference type="SMART" id="SM00360">
    <property type="entry name" value="RRM"/>
    <property type="match status" value="1"/>
</dbReference>
<dbReference type="EMBL" id="LSZP01000047">
    <property type="protein sequence ID" value="KXU34854.1"/>
    <property type="molecule type" value="Genomic_DNA"/>
</dbReference>
<gene>
    <name evidence="4" type="ORF">AXK12_06330</name>
</gene>
<feature type="domain" description="RRM" evidence="3">
    <location>
        <begin position="4"/>
        <end position="82"/>
    </location>
</feature>
<evidence type="ECO:0000313" key="5">
    <source>
        <dbReference type="Proteomes" id="UP000071392"/>
    </source>
</evidence>
<dbReference type="SUPFAM" id="SSF54928">
    <property type="entry name" value="RNA-binding domain, RBD"/>
    <property type="match status" value="1"/>
</dbReference>
<dbReference type="InterPro" id="IPR000504">
    <property type="entry name" value="RRM_dom"/>
</dbReference>
<feature type="compositionally biased region" description="Gly residues" evidence="2">
    <location>
        <begin position="88"/>
        <end position="110"/>
    </location>
</feature>
<dbReference type="InterPro" id="IPR012677">
    <property type="entry name" value="Nucleotide-bd_a/b_plait_sf"/>
</dbReference>
<comment type="caution">
    <text evidence="4">The sequence shown here is derived from an EMBL/GenBank/DDBJ whole genome shotgun (WGS) entry which is preliminary data.</text>
</comment>
<organism evidence="4 5">
    <name type="scientific">Cephaloticoccus capnophilus</name>
    <dbReference type="NCBI Taxonomy" id="1548208"/>
    <lineage>
        <taxon>Bacteria</taxon>
        <taxon>Pseudomonadati</taxon>
        <taxon>Verrucomicrobiota</taxon>
        <taxon>Opitutia</taxon>
        <taxon>Opitutales</taxon>
        <taxon>Opitutaceae</taxon>
        <taxon>Cephaloticoccus</taxon>
    </lineage>
</organism>
<protein>
    <submittedName>
        <fullName evidence="4">RNA-binding protein</fullName>
    </submittedName>
</protein>
<dbReference type="Pfam" id="PF00076">
    <property type="entry name" value="RRM_1"/>
    <property type="match status" value="1"/>
</dbReference>
<accession>A0A139SK46</accession>
<dbReference type="Proteomes" id="UP000071392">
    <property type="component" value="Unassembled WGS sequence"/>
</dbReference>
<evidence type="ECO:0000259" key="3">
    <source>
        <dbReference type="PROSITE" id="PS50102"/>
    </source>
</evidence>
<evidence type="ECO:0000256" key="1">
    <source>
        <dbReference type="ARBA" id="ARBA00022884"/>
    </source>
</evidence>
<dbReference type="InterPro" id="IPR052462">
    <property type="entry name" value="SLIRP/GR-RBP-like"/>
</dbReference>
<dbReference type="STRING" id="1548208.AXK12_06330"/>
<evidence type="ECO:0000256" key="2">
    <source>
        <dbReference type="SAM" id="MobiDB-lite"/>
    </source>
</evidence>
<feature type="region of interest" description="Disordered" evidence="2">
    <location>
        <begin position="59"/>
        <end position="136"/>
    </location>
</feature>
<dbReference type="AlphaFoldDB" id="A0A139SK46"/>
<dbReference type="GO" id="GO:0003723">
    <property type="term" value="F:RNA binding"/>
    <property type="evidence" value="ECO:0007669"/>
    <property type="project" value="UniProtKB-KW"/>
</dbReference>
<dbReference type="InterPro" id="IPR048289">
    <property type="entry name" value="RRM2_NsCP33-like"/>
</dbReference>
<keyword evidence="5" id="KW-1185">Reference proteome</keyword>
<feature type="compositionally biased region" description="Basic and acidic residues" evidence="2">
    <location>
        <begin position="111"/>
        <end position="136"/>
    </location>
</feature>
<dbReference type="Gene3D" id="3.30.70.330">
    <property type="match status" value="1"/>
</dbReference>
<reference evidence="4 5" key="1">
    <citation type="submission" date="2016-02" db="EMBL/GenBank/DDBJ databases">
        <authorList>
            <person name="Wen L."/>
            <person name="He K."/>
            <person name="Yang H."/>
        </authorList>
    </citation>
    <scope>NUCLEOTIDE SEQUENCE [LARGE SCALE GENOMIC DNA]</scope>
    <source>
        <strain evidence="4 5">CV41</strain>
    </source>
</reference>
<dbReference type="RefSeq" id="WP_068712503.1">
    <property type="nucleotide sequence ID" value="NZ_LSZP01000047.1"/>
</dbReference>
<dbReference type="OrthoDB" id="9798855at2"/>
<name>A0A139SK46_9BACT</name>
<dbReference type="PROSITE" id="PS50102">
    <property type="entry name" value="RRM"/>
    <property type="match status" value="1"/>
</dbReference>
<dbReference type="CDD" id="cd21608">
    <property type="entry name" value="RRM2_NsCP33_like"/>
    <property type="match status" value="1"/>
</dbReference>
<dbReference type="InterPro" id="IPR035979">
    <property type="entry name" value="RBD_domain_sf"/>
</dbReference>
<keyword evidence="1" id="KW-0694">RNA-binding</keyword>
<evidence type="ECO:0000313" key="4">
    <source>
        <dbReference type="EMBL" id="KXU34854.1"/>
    </source>
</evidence>
<dbReference type="PANTHER" id="PTHR48027">
    <property type="entry name" value="HETEROGENEOUS NUCLEAR RIBONUCLEOPROTEIN 87F-RELATED"/>
    <property type="match status" value="1"/>
</dbReference>
<proteinExistence type="predicted"/>